<evidence type="ECO:0000256" key="4">
    <source>
        <dbReference type="ARBA" id="ARBA00022692"/>
    </source>
</evidence>
<name>A0ABM1VRL4_APLCA</name>
<feature type="transmembrane region" description="Helical" evidence="8">
    <location>
        <begin position="433"/>
        <end position="455"/>
    </location>
</feature>
<sequence>MDIYHNTDKSGNCHLVVTDYPDGPCPVSSADRLAMTAYPNFKKSTEIICPEVKVLNKESEQAEKKVPRQAPKGEAGAIYGKGMGQTTTDGPADDDDESDDDWLLDDEDDDDRRDNYLARGVIALQNGSRHSYEWLNKITRGYLVSFVLLCAYIGYFVTALCYEFGSEGSKRLVVCTIVGVLAVFSSAISRFIRTTAWRLYGAKELNAKHEHLLEKARFFLRWFLYGALVAAMVYCFIDEGREKPENLRSLPGLAVFILIPLLLSENPGRINWHTVIWGIGLQFLSAVFVLRWETGRDTIMWVQDRFQEFFDNADHGSRFLFGDSYRDHYIIFGAIPIMFFMNAALTVLYYLVFMQWLIKAAIPIMFFMNAALTVLYYLGFMQWLIKAVGKLLKFGLGTTPVESTCVATGVFLEGITTIMVLKPYLPSLTKSELYAVIVSVYSSLGGAYLAILSALGVSLEFLIPAMLISAPATFAVAKLMVPETKKIKDCEKKNEEISIDERDKYINAMDAAQTGALTMLSVVGNICVVLFAFYSFIAWVNHTLSWFGDRYISSYLLYPVALGMGVDPEDCRNVAMLLGYRIGIYNVFAFFKLADIKVNKVKYAQYMLATNYTGPVTETRDDLVLELWNVTLKDGIISVYFTDGSAAFALPAEV</sequence>
<dbReference type="InterPro" id="IPR008276">
    <property type="entry name" value="C_nuclsd_transpt"/>
</dbReference>
<gene>
    <name evidence="12" type="primary">LOC101851260</name>
</gene>
<evidence type="ECO:0000256" key="3">
    <source>
        <dbReference type="ARBA" id="ARBA00022475"/>
    </source>
</evidence>
<dbReference type="Pfam" id="PF01773">
    <property type="entry name" value="Nucleos_tra2_N"/>
    <property type="match status" value="1"/>
</dbReference>
<keyword evidence="6 8" id="KW-0472">Membrane</keyword>
<dbReference type="RefSeq" id="XP_035825056.1">
    <property type="nucleotide sequence ID" value="XM_035969163.1"/>
</dbReference>
<reference evidence="12" key="1">
    <citation type="submission" date="2025-08" db="UniProtKB">
        <authorList>
            <consortium name="RefSeq"/>
        </authorList>
    </citation>
    <scope>IDENTIFICATION</scope>
</reference>
<dbReference type="PANTHER" id="PTHR10590:SF4">
    <property type="entry name" value="SOLUTE CARRIER FAMILY 28 MEMBER 3"/>
    <property type="match status" value="1"/>
</dbReference>
<evidence type="ECO:0000313" key="11">
    <source>
        <dbReference type="Proteomes" id="UP000694888"/>
    </source>
</evidence>
<feature type="transmembrane region" description="Helical" evidence="8">
    <location>
        <begin position="364"/>
        <end position="385"/>
    </location>
</feature>
<feature type="transmembrane region" description="Helical" evidence="8">
    <location>
        <begin position="142"/>
        <end position="165"/>
    </location>
</feature>
<feature type="transmembrane region" description="Helical" evidence="8">
    <location>
        <begin position="329"/>
        <end position="352"/>
    </location>
</feature>
<evidence type="ECO:0000256" key="5">
    <source>
        <dbReference type="ARBA" id="ARBA00022989"/>
    </source>
</evidence>
<evidence type="ECO:0000259" key="10">
    <source>
        <dbReference type="Pfam" id="PF07662"/>
    </source>
</evidence>
<feature type="compositionally biased region" description="Acidic residues" evidence="7">
    <location>
        <begin position="91"/>
        <end position="107"/>
    </location>
</feature>
<feature type="domain" description="Concentrative nucleoside transporter N-terminal" evidence="9">
    <location>
        <begin position="252"/>
        <end position="323"/>
    </location>
</feature>
<feature type="transmembrane region" description="Helical" evidence="8">
    <location>
        <begin position="574"/>
        <end position="594"/>
    </location>
</feature>
<proteinExistence type="inferred from homology"/>
<accession>A0ABM1VRL4</accession>
<protein>
    <submittedName>
        <fullName evidence="12">Solute carrier family 28 member 3-like</fullName>
    </submittedName>
</protein>
<comment type="similarity">
    <text evidence="2">Belongs to the concentrative nucleoside transporter (CNT) (TC 2.A.41) family.</text>
</comment>
<keyword evidence="3" id="KW-1003">Cell membrane</keyword>
<dbReference type="GeneID" id="101851260"/>
<dbReference type="InterPro" id="IPR002668">
    <property type="entry name" value="CNT_N_dom"/>
</dbReference>
<feature type="domain" description="Concentrative nucleoside transporter C-terminal" evidence="10">
    <location>
        <begin position="462"/>
        <end position="602"/>
    </location>
</feature>
<feature type="transmembrane region" description="Helical" evidence="8">
    <location>
        <begin position="516"/>
        <end position="540"/>
    </location>
</feature>
<comment type="subcellular location">
    <subcellularLocation>
        <location evidence="1">Cell membrane</location>
        <topology evidence="1">Multi-pass membrane protein</topology>
    </subcellularLocation>
</comment>
<evidence type="ECO:0000256" key="1">
    <source>
        <dbReference type="ARBA" id="ARBA00004651"/>
    </source>
</evidence>
<feature type="transmembrane region" description="Helical" evidence="8">
    <location>
        <begin position="218"/>
        <end position="237"/>
    </location>
</feature>
<dbReference type="Proteomes" id="UP000694888">
    <property type="component" value="Unplaced"/>
</dbReference>
<evidence type="ECO:0000256" key="6">
    <source>
        <dbReference type="ARBA" id="ARBA00023136"/>
    </source>
</evidence>
<keyword evidence="11" id="KW-1185">Reference proteome</keyword>
<feature type="transmembrane region" description="Helical" evidence="8">
    <location>
        <begin position="249"/>
        <end position="265"/>
    </location>
</feature>
<organism evidence="11 12">
    <name type="scientific">Aplysia californica</name>
    <name type="common">California sea hare</name>
    <dbReference type="NCBI Taxonomy" id="6500"/>
    <lineage>
        <taxon>Eukaryota</taxon>
        <taxon>Metazoa</taxon>
        <taxon>Spiralia</taxon>
        <taxon>Lophotrochozoa</taxon>
        <taxon>Mollusca</taxon>
        <taxon>Gastropoda</taxon>
        <taxon>Heterobranchia</taxon>
        <taxon>Euthyneura</taxon>
        <taxon>Tectipleura</taxon>
        <taxon>Aplysiida</taxon>
        <taxon>Aplysioidea</taxon>
        <taxon>Aplysiidae</taxon>
        <taxon>Aplysia</taxon>
    </lineage>
</organism>
<evidence type="ECO:0000256" key="7">
    <source>
        <dbReference type="SAM" id="MobiDB-lite"/>
    </source>
</evidence>
<keyword evidence="4 8" id="KW-0812">Transmembrane</keyword>
<feature type="region of interest" description="Disordered" evidence="7">
    <location>
        <begin position="59"/>
        <end position="107"/>
    </location>
</feature>
<evidence type="ECO:0000259" key="9">
    <source>
        <dbReference type="Pfam" id="PF01773"/>
    </source>
</evidence>
<evidence type="ECO:0000256" key="2">
    <source>
        <dbReference type="ARBA" id="ARBA00009033"/>
    </source>
</evidence>
<feature type="transmembrane region" description="Helical" evidence="8">
    <location>
        <begin position="171"/>
        <end position="192"/>
    </location>
</feature>
<feature type="transmembrane region" description="Helical" evidence="8">
    <location>
        <begin position="272"/>
        <end position="292"/>
    </location>
</feature>
<evidence type="ECO:0000313" key="12">
    <source>
        <dbReference type="RefSeq" id="XP_035825056.1"/>
    </source>
</evidence>
<evidence type="ECO:0000256" key="8">
    <source>
        <dbReference type="SAM" id="Phobius"/>
    </source>
</evidence>
<dbReference type="InterPro" id="IPR011657">
    <property type="entry name" value="CNT_C_dom"/>
</dbReference>
<feature type="transmembrane region" description="Helical" evidence="8">
    <location>
        <begin position="461"/>
        <end position="481"/>
    </location>
</feature>
<dbReference type="PANTHER" id="PTHR10590">
    <property type="entry name" value="SODIUM/NUCLEOSIDE COTRANSPORTER"/>
    <property type="match status" value="1"/>
</dbReference>
<feature type="transmembrane region" description="Helical" evidence="8">
    <location>
        <begin position="401"/>
        <end position="421"/>
    </location>
</feature>
<dbReference type="Pfam" id="PF07662">
    <property type="entry name" value="Nucleos_tra2_C"/>
    <property type="match status" value="1"/>
</dbReference>
<keyword evidence="5 8" id="KW-1133">Transmembrane helix</keyword>